<comment type="subcellular location">
    <subcellularLocation>
        <location evidence="1">Cell membrane</location>
        <topology evidence="1">Multi-pass membrane protein</topology>
    </subcellularLocation>
</comment>
<dbReference type="Pfam" id="PF13515">
    <property type="entry name" value="FUSC_2"/>
    <property type="match status" value="1"/>
</dbReference>
<dbReference type="RefSeq" id="WP_028312595.1">
    <property type="nucleotide sequence ID" value="NZ_KI519499.1"/>
</dbReference>
<organism evidence="11 12">
    <name type="scientific">Derxia gummosa DSM 723</name>
    <dbReference type="NCBI Taxonomy" id="1121388"/>
    <lineage>
        <taxon>Bacteria</taxon>
        <taxon>Pseudomonadati</taxon>
        <taxon>Pseudomonadota</taxon>
        <taxon>Betaproteobacteria</taxon>
        <taxon>Burkholderiales</taxon>
        <taxon>Alcaligenaceae</taxon>
        <taxon>Derxia</taxon>
    </lineage>
</organism>
<evidence type="ECO:0000259" key="9">
    <source>
        <dbReference type="Pfam" id="PF12805"/>
    </source>
</evidence>
<feature type="transmembrane region" description="Helical" evidence="8">
    <location>
        <begin position="465"/>
        <end position="484"/>
    </location>
</feature>
<evidence type="ECO:0000256" key="8">
    <source>
        <dbReference type="SAM" id="Phobius"/>
    </source>
</evidence>
<evidence type="ECO:0000259" key="10">
    <source>
        <dbReference type="Pfam" id="PF13515"/>
    </source>
</evidence>
<evidence type="ECO:0000256" key="6">
    <source>
        <dbReference type="ARBA" id="ARBA00043993"/>
    </source>
</evidence>
<reference evidence="12" key="1">
    <citation type="submission" date="2025-08" db="UniProtKB">
        <authorList>
            <consortium name="RefSeq"/>
        </authorList>
    </citation>
    <scope>IDENTIFICATION</scope>
</reference>
<feature type="transmembrane region" description="Helical" evidence="8">
    <location>
        <begin position="68"/>
        <end position="86"/>
    </location>
</feature>
<feature type="transmembrane region" description="Helical" evidence="8">
    <location>
        <begin position="442"/>
        <end position="459"/>
    </location>
</feature>
<dbReference type="InterPro" id="IPR032692">
    <property type="entry name" value="YccS_N"/>
</dbReference>
<comment type="similarity">
    <text evidence="6">Belongs to the YccS/YhfK family.</text>
</comment>
<dbReference type="PANTHER" id="PTHR30509">
    <property type="entry name" value="P-HYDROXYBENZOIC ACID EFFLUX PUMP SUBUNIT-RELATED"/>
    <property type="match status" value="1"/>
</dbReference>
<keyword evidence="11" id="KW-1185">Reference proteome</keyword>
<evidence type="ECO:0000256" key="5">
    <source>
        <dbReference type="ARBA" id="ARBA00023136"/>
    </source>
</evidence>
<proteinExistence type="inferred from homology"/>
<accession>A0A8B6X633</accession>
<feature type="transmembrane region" description="Helical" evidence="8">
    <location>
        <begin position="92"/>
        <end position="109"/>
    </location>
</feature>
<evidence type="ECO:0000313" key="12">
    <source>
        <dbReference type="RefSeq" id="WP_028312595.1"/>
    </source>
</evidence>
<dbReference type="OrthoDB" id="8670769at2"/>
<feature type="transmembrane region" description="Helical" evidence="8">
    <location>
        <begin position="12"/>
        <end position="33"/>
    </location>
</feature>
<evidence type="ECO:0000256" key="3">
    <source>
        <dbReference type="ARBA" id="ARBA00022692"/>
    </source>
</evidence>
<evidence type="ECO:0000256" key="7">
    <source>
        <dbReference type="SAM" id="MobiDB-lite"/>
    </source>
</evidence>
<dbReference type="PANTHER" id="PTHR30509:SF9">
    <property type="entry name" value="MULTIDRUG RESISTANCE PROTEIN MDTO"/>
    <property type="match status" value="1"/>
</dbReference>
<feature type="transmembrane region" description="Helical" evidence="8">
    <location>
        <begin position="116"/>
        <end position="136"/>
    </location>
</feature>
<evidence type="ECO:0000256" key="2">
    <source>
        <dbReference type="ARBA" id="ARBA00022475"/>
    </source>
</evidence>
<feature type="compositionally biased region" description="Low complexity" evidence="7">
    <location>
        <begin position="682"/>
        <end position="693"/>
    </location>
</feature>
<keyword evidence="3 8" id="KW-0812">Transmembrane</keyword>
<sequence length="769" mass="82280">MEVRPALARYVLSHYAFNGLGAAVGVVSLGLLAWWAFDFGTATSIGSGAIAISFADTPSPARHKLREMGVALGVMCIAALSVGLALDSPVALGLTLLALSFFISMLTAYGRKALPISFAGFFTIVLTIGVGGGTPAEVVRHTLLMFAGALAYGGYALVVARLLALRTKQQALAECLGEFSGYLRCKAELFDTETGLDAAYDALIVQQAKLTDQLQVARDFVFREVRDDRAARLAAVLLAALDLSEYSIASQTDYDRLRRDHEGSDLLMFMRDLVRKAAADIDELAWALLNDIAPRRGVNYRAERLAIAHELRRLAEDEGLEGHDSLDIARAGYRRVLGVVEQTEALRRLVERPGSLADLPESLNLRPFLSRAGWGLRVLTAQFKLESPVLRHAIRTTLAMAAGYLIAQNLHYASHGQWILLTIAVIMRANYSMTIKRRNDRVVGTLIGCLLTGLLLHYLPEPEVIVAAIFVALAAAHAFTTVNYRFTSVAASVLGLLQLHLLDPGQHSLVVERVVDTLIGALLAHVFSFVLPSWTSESMPRQAQALVRAMRGYAEQALALAPTAGAYGLARRRMQESIAAYATALRGMLVEPDRRRRPVMPLNNLLAAHYVLASQLAATRVLLREQGAAVDPVFAGRMLERALAAVDGLLAQAEAFAAGKSDAPADIARPAVAGWLVAGADASSDGSAPPDGAARAEGATRFDGPARPDGETGFDGVARSDPPPLTPEAEALVERLQAVIDMARRVTVRACQLGAHCAEPVAVAAGAAA</sequence>
<name>A0A8B6X633_9BURK</name>
<dbReference type="InterPro" id="IPR049453">
    <property type="entry name" value="Memb_transporter_dom"/>
</dbReference>
<feature type="domain" description="Integral membrane protein YccS N-terminal" evidence="9">
    <location>
        <begin position="74"/>
        <end position="321"/>
    </location>
</feature>
<feature type="transmembrane region" description="Helical" evidence="8">
    <location>
        <begin position="142"/>
        <end position="164"/>
    </location>
</feature>
<evidence type="ECO:0000256" key="1">
    <source>
        <dbReference type="ARBA" id="ARBA00004651"/>
    </source>
</evidence>
<dbReference type="GO" id="GO:0005886">
    <property type="term" value="C:plasma membrane"/>
    <property type="evidence" value="ECO:0007669"/>
    <property type="project" value="UniProtKB-SubCell"/>
</dbReference>
<feature type="region of interest" description="Disordered" evidence="7">
    <location>
        <begin position="682"/>
        <end position="726"/>
    </location>
</feature>
<dbReference type="Proteomes" id="UP000675920">
    <property type="component" value="Unplaced"/>
</dbReference>
<dbReference type="Pfam" id="PF12805">
    <property type="entry name" value="FUSC-like"/>
    <property type="match status" value="1"/>
</dbReference>
<evidence type="ECO:0000256" key="4">
    <source>
        <dbReference type="ARBA" id="ARBA00022989"/>
    </source>
</evidence>
<keyword evidence="2" id="KW-1003">Cell membrane</keyword>
<evidence type="ECO:0000313" key="11">
    <source>
        <dbReference type="Proteomes" id="UP000675920"/>
    </source>
</evidence>
<feature type="domain" description="Integral membrane bound transporter" evidence="10">
    <location>
        <begin position="404"/>
        <end position="526"/>
    </location>
</feature>
<keyword evidence="5 8" id="KW-0472">Membrane</keyword>
<protein>
    <submittedName>
        <fullName evidence="12">FUSC family protein</fullName>
    </submittedName>
</protein>
<feature type="compositionally biased region" description="Basic and acidic residues" evidence="7">
    <location>
        <begin position="698"/>
        <end position="710"/>
    </location>
</feature>
<dbReference type="AlphaFoldDB" id="A0A8B6X633"/>
<keyword evidence="4 8" id="KW-1133">Transmembrane helix</keyword>